<keyword evidence="4 5" id="KW-0539">Nucleus</keyword>
<evidence type="ECO:0000313" key="9">
    <source>
        <dbReference type="EMBL" id="KAE8712091.1"/>
    </source>
</evidence>
<dbReference type="InterPro" id="IPR056784">
    <property type="entry name" value="PSF2_N"/>
</dbReference>
<proteinExistence type="inferred from homology"/>
<dbReference type="PIRSF" id="PIRSF028998">
    <property type="entry name" value="GINS_Psf2_subgr"/>
    <property type="match status" value="1"/>
</dbReference>
<dbReference type="GO" id="GO:0000811">
    <property type="term" value="C:GINS complex"/>
    <property type="evidence" value="ECO:0007669"/>
    <property type="project" value="TreeGrafter"/>
</dbReference>
<dbReference type="Pfam" id="PF25005">
    <property type="entry name" value="PSF2_N"/>
    <property type="match status" value="1"/>
</dbReference>
<dbReference type="PANTHER" id="PTHR12772">
    <property type="entry name" value="DNA REPLICATION COMPLEX GINS PROTEIN PSF2"/>
    <property type="match status" value="1"/>
</dbReference>
<dbReference type="CDD" id="cd11712">
    <property type="entry name" value="GINS_A_psf2"/>
    <property type="match status" value="1"/>
</dbReference>
<feature type="region of interest" description="Disordered" evidence="6">
    <location>
        <begin position="184"/>
        <end position="209"/>
    </location>
</feature>
<dbReference type="CDD" id="cd21694">
    <property type="entry name" value="GINS_B_Psf2"/>
    <property type="match status" value="1"/>
</dbReference>
<dbReference type="GO" id="GO:0000727">
    <property type="term" value="P:double-strand break repair via break-induced replication"/>
    <property type="evidence" value="ECO:0007669"/>
    <property type="project" value="TreeGrafter"/>
</dbReference>
<evidence type="ECO:0000256" key="2">
    <source>
        <dbReference type="ARBA" id="ARBA00010565"/>
    </source>
</evidence>
<keyword evidence="10" id="KW-1185">Reference proteome</keyword>
<reference evidence="9" key="1">
    <citation type="submission" date="2019-09" db="EMBL/GenBank/DDBJ databases">
        <title>Draft genome information of white flower Hibiscus syriacus.</title>
        <authorList>
            <person name="Kim Y.-M."/>
        </authorList>
    </citation>
    <scope>NUCLEOTIDE SEQUENCE [LARGE SCALE GENOMIC DNA]</scope>
    <source>
        <strain evidence="9">YM2019G1</strain>
    </source>
</reference>
<dbReference type="InterPro" id="IPR036224">
    <property type="entry name" value="GINS_bundle-like_dom_sf"/>
</dbReference>
<dbReference type="FunFam" id="1.20.58.1020:FF:000001">
    <property type="entry name" value="DNA replication complex GINS protein PSF2"/>
    <property type="match status" value="1"/>
</dbReference>
<dbReference type="InterPro" id="IPR021151">
    <property type="entry name" value="GINS_A"/>
</dbReference>
<evidence type="ECO:0000259" key="8">
    <source>
        <dbReference type="Pfam" id="PF25005"/>
    </source>
</evidence>
<evidence type="ECO:0000256" key="1">
    <source>
        <dbReference type="ARBA" id="ARBA00004123"/>
    </source>
</evidence>
<feature type="domain" description="DNA replication complex GINS protein PSF2 N-terminal" evidence="8">
    <location>
        <begin position="14"/>
        <end position="71"/>
    </location>
</feature>
<accession>A0A6A3B6R0</accession>
<comment type="subunit">
    <text evidence="5">Component of the GINS complex.</text>
</comment>
<comment type="similarity">
    <text evidence="2 5">Belongs to the GINS2/PSF2 family.</text>
</comment>
<dbReference type="FunFam" id="3.40.5.50:FF:000001">
    <property type="entry name" value="DNA replication complex GINS protein PSF2"/>
    <property type="match status" value="1"/>
</dbReference>
<dbReference type="Gene3D" id="3.40.5.50">
    <property type="match status" value="1"/>
</dbReference>
<evidence type="ECO:0000256" key="3">
    <source>
        <dbReference type="ARBA" id="ARBA00022705"/>
    </source>
</evidence>
<comment type="subcellular location">
    <subcellularLocation>
        <location evidence="1 5">Nucleus</location>
    </subcellularLocation>
</comment>
<dbReference type="EMBL" id="VEPZ02000902">
    <property type="protein sequence ID" value="KAE8712091.1"/>
    <property type="molecule type" value="Genomic_DNA"/>
</dbReference>
<comment type="caution">
    <text evidence="9">The sequence shown here is derived from an EMBL/GenBank/DDBJ whole genome shotgun (WGS) entry which is preliminary data.</text>
</comment>
<dbReference type="Gene3D" id="1.20.58.1020">
    <property type="match status" value="1"/>
</dbReference>
<protein>
    <recommendedName>
        <fullName evidence="5">DNA replication complex GINS protein PSF2</fullName>
    </recommendedName>
</protein>
<feature type="domain" description="GINS subunit" evidence="7">
    <location>
        <begin position="76"/>
        <end position="169"/>
    </location>
</feature>
<dbReference type="SUPFAM" id="SSF160059">
    <property type="entry name" value="PriA/YqbF domain"/>
    <property type="match status" value="1"/>
</dbReference>
<dbReference type="InterPro" id="IPR007257">
    <property type="entry name" value="GINS_Psf2"/>
</dbReference>
<organism evidence="9 10">
    <name type="scientific">Hibiscus syriacus</name>
    <name type="common">Rose of Sharon</name>
    <dbReference type="NCBI Taxonomy" id="106335"/>
    <lineage>
        <taxon>Eukaryota</taxon>
        <taxon>Viridiplantae</taxon>
        <taxon>Streptophyta</taxon>
        <taxon>Embryophyta</taxon>
        <taxon>Tracheophyta</taxon>
        <taxon>Spermatophyta</taxon>
        <taxon>Magnoliopsida</taxon>
        <taxon>eudicotyledons</taxon>
        <taxon>Gunneridae</taxon>
        <taxon>Pentapetalae</taxon>
        <taxon>rosids</taxon>
        <taxon>malvids</taxon>
        <taxon>Malvales</taxon>
        <taxon>Malvaceae</taxon>
        <taxon>Malvoideae</taxon>
        <taxon>Hibiscus</taxon>
    </lineage>
</organism>
<dbReference type="Proteomes" id="UP000436088">
    <property type="component" value="Unassembled WGS sequence"/>
</dbReference>
<dbReference type="PANTHER" id="PTHR12772:SF0">
    <property type="entry name" value="DNA REPLICATION COMPLEX GINS PROTEIN PSF2"/>
    <property type="match status" value="1"/>
</dbReference>
<sequence length="209" mass="23802">MAGQSEPHISLFSAEEVEFMAEDELIEIVPNMRMAPLNFICGDFGPFLPQIPTQVPLWLAVALKKRGRCAIRPPQWMSVENLTRVLEGERESQGSFQFNSMKALILCFFVDGSARDDIPDMYMVRSLIEDIRDVRIHKVETSLEKFSGTSAVKIPNLSAMEVNIIRPFVGRALQAFYKHDNPEKIPDVDRASSQQTRVANNEPRRPLRR</sequence>
<evidence type="ECO:0000313" key="10">
    <source>
        <dbReference type="Proteomes" id="UP000436088"/>
    </source>
</evidence>
<evidence type="ECO:0000256" key="4">
    <source>
        <dbReference type="ARBA" id="ARBA00023242"/>
    </source>
</evidence>
<gene>
    <name evidence="9" type="ORF">F3Y22_tig00110264pilonHSYRG00282</name>
</gene>
<evidence type="ECO:0000259" key="7">
    <source>
        <dbReference type="Pfam" id="PF05916"/>
    </source>
</evidence>
<evidence type="ECO:0000256" key="6">
    <source>
        <dbReference type="SAM" id="MobiDB-lite"/>
    </source>
</evidence>
<evidence type="ECO:0000256" key="5">
    <source>
        <dbReference type="PIRNR" id="PIRNR028998"/>
    </source>
</evidence>
<keyword evidence="3 5" id="KW-0235">DNA replication</keyword>
<name>A0A6A3B6R0_HIBSY</name>
<dbReference type="AlphaFoldDB" id="A0A6A3B6R0"/>
<dbReference type="GO" id="GO:0006260">
    <property type="term" value="P:DNA replication"/>
    <property type="evidence" value="ECO:0007669"/>
    <property type="project" value="UniProtKB-KW"/>
</dbReference>
<dbReference type="Pfam" id="PF05916">
    <property type="entry name" value="Sld5"/>
    <property type="match status" value="1"/>
</dbReference>
<dbReference type="SUPFAM" id="SSF158573">
    <property type="entry name" value="GINS helical bundle-like"/>
    <property type="match status" value="1"/>
</dbReference>